<evidence type="ECO:0000313" key="3">
    <source>
        <dbReference type="Proteomes" id="UP000307507"/>
    </source>
</evidence>
<dbReference type="InterPro" id="IPR046537">
    <property type="entry name" value="DUF6602"/>
</dbReference>
<dbReference type="AlphaFoldDB" id="A0A4V3W8X3"/>
<accession>A0A4V3W8X3</accession>
<feature type="domain" description="DUF6602" evidence="1">
    <location>
        <begin position="39"/>
        <end position="140"/>
    </location>
</feature>
<dbReference type="Proteomes" id="UP000307507">
    <property type="component" value="Unassembled WGS sequence"/>
</dbReference>
<proteinExistence type="predicted"/>
<dbReference type="OrthoDB" id="1274652at2"/>
<dbReference type="RefSeq" id="WP_136401511.1">
    <property type="nucleotide sequence ID" value="NZ_SSNZ01000001.1"/>
</dbReference>
<evidence type="ECO:0000313" key="2">
    <source>
        <dbReference type="EMBL" id="THF52986.1"/>
    </source>
</evidence>
<gene>
    <name evidence="2" type="ORF">E6C50_01910</name>
</gene>
<name>A0A4V3W8X3_9FLAO</name>
<reference evidence="2 3" key="1">
    <citation type="submission" date="2019-04" db="EMBL/GenBank/DDBJ databases">
        <title>Flavobacterium sp. nov. isolated from construction timber.</title>
        <authorList>
            <person name="Lin S.-Y."/>
            <person name="Chang C.-T."/>
            <person name="Young C.-C."/>
        </authorList>
    </citation>
    <scope>NUCLEOTIDE SEQUENCE [LARGE SCALE GENOMIC DNA]</scope>
    <source>
        <strain evidence="2 3">CC-CTC003</strain>
    </source>
</reference>
<protein>
    <recommendedName>
        <fullName evidence="1">DUF6602 domain-containing protein</fullName>
    </recommendedName>
</protein>
<comment type="caution">
    <text evidence="2">The sequence shown here is derived from an EMBL/GenBank/DDBJ whole genome shotgun (WGS) entry which is preliminary data.</text>
</comment>
<dbReference type="CDD" id="cd21173">
    <property type="entry name" value="NucC-like"/>
    <property type="match status" value="1"/>
</dbReference>
<sequence length="449" mass="51019">MEDRFGQHGWKEFNRNRKDILSELDKILEQTENRPIQVAHGLGVEAYLRKWLSEFLPKKYGVTSGYIIPNLYGNNFKLYHYDIIIYNQLEAPILWTEGNFDQSEQGKYRAIPAKHVVAVYEVKSRLTKSNITDALNKLNQTSDFSSQLNPFYSSGIIFIDLKENDNNNESIIKELIKGKDILGFSGGLILRYEGDPTATGLIRLFDIQPENNFDINLYKPIAKPIDSLNIYLTEEGALTIAEKGAGVKLVATSTNNLSFSKTYGIYFNEGTKSIHIKWSRNNFSDFCIELISSLEGLVYNDKNRPSFGQVFDNLEMKKAPRQSKVKEEGKPFLVLTLYEGGELGNKLTIDNDTLTFVVSIENQGALPVTLSDDLFKSKFELPAGETAIKTVSLELQTDKTDKTFADLIKQDGVEHLYRVVYYADEIKKDFLSIEANIRIYKNEVTISDL</sequence>
<keyword evidence="3" id="KW-1185">Reference proteome</keyword>
<organism evidence="2 3">
    <name type="scientific">Flavobacterium supellecticarium</name>
    <dbReference type="NCBI Taxonomy" id="2565924"/>
    <lineage>
        <taxon>Bacteria</taxon>
        <taxon>Pseudomonadati</taxon>
        <taxon>Bacteroidota</taxon>
        <taxon>Flavobacteriia</taxon>
        <taxon>Flavobacteriales</taxon>
        <taxon>Flavobacteriaceae</taxon>
        <taxon>Flavobacterium</taxon>
    </lineage>
</organism>
<evidence type="ECO:0000259" key="1">
    <source>
        <dbReference type="Pfam" id="PF20247"/>
    </source>
</evidence>
<dbReference type="Pfam" id="PF20247">
    <property type="entry name" value="DUF6602"/>
    <property type="match status" value="1"/>
</dbReference>
<dbReference type="EMBL" id="SSNZ01000001">
    <property type="protein sequence ID" value="THF52986.1"/>
    <property type="molecule type" value="Genomic_DNA"/>
</dbReference>